<evidence type="ECO:0000256" key="2">
    <source>
        <dbReference type="ARBA" id="ARBA00022723"/>
    </source>
</evidence>
<feature type="domain" description="Cobalamin-independent methionine synthase MetE C-terminal/archaeal" evidence="4">
    <location>
        <begin position="2"/>
        <end position="99"/>
    </location>
</feature>
<comment type="caution">
    <text evidence="5">The sequence shown here is derived from an EMBL/GenBank/DDBJ whole genome shotgun (WGS) entry which is preliminary data.</text>
</comment>
<gene>
    <name evidence="5" type="ORF">GCM10009539_02220</name>
</gene>
<accession>A0ABP3D1B2</accession>
<keyword evidence="6" id="KW-1185">Reference proteome</keyword>
<keyword evidence="3" id="KW-0862">Zinc</keyword>
<dbReference type="Gene3D" id="3.20.20.210">
    <property type="match status" value="1"/>
</dbReference>
<organism evidence="5 6">
    <name type="scientific">Cryptosporangium japonicum</name>
    <dbReference type="NCBI Taxonomy" id="80872"/>
    <lineage>
        <taxon>Bacteria</taxon>
        <taxon>Bacillati</taxon>
        <taxon>Actinomycetota</taxon>
        <taxon>Actinomycetes</taxon>
        <taxon>Cryptosporangiales</taxon>
        <taxon>Cryptosporangiaceae</taxon>
        <taxon>Cryptosporangium</taxon>
    </lineage>
</organism>
<protein>
    <recommendedName>
        <fullName evidence="4">Cobalamin-independent methionine synthase MetE C-terminal/archaeal domain-containing protein</fullName>
    </recommendedName>
</protein>
<dbReference type="Pfam" id="PF01717">
    <property type="entry name" value="Meth_synt_2"/>
    <property type="match status" value="1"/>
</dbReference>
<dbReference type="PANTHER" id="PTHR30519">
    <property type="entry name" value="5-METHYLTETRAHYDROPTEROYLTRIGLUTAMATE--HOMOCYSTEINE METHYLTRANSFERASE"/>
    <property type="match status" value="1"/>
</dbReference>
<name>A0ABP3D1B2_9ACTN</name>
<dbReference type="InterPro" id="IPR038071">
    <property type="entry name" value="UROD/MetE-like_sf"/>
</dbReference>
<evidence type="ECO:0000256" key="3">
    <source>
        <dbReference type="ARBA" id="ARBA00022833"/>
    </source>
</evidence>
<keyword evidence="2" id="KW-0479">Metal-binding</keyword>
<comment type="cofactor">
    <cofactor evidence="1">
        <name>Zn(2+)</name>
        <dbReference type="ChEBI" id="CHEBI:29105"/>
    </cofactor>
</comment>
<sequence>MLPAIDALDADVTSIEASRSKMEILDDLAAAGYSRGIGPGVWDIHSPRVPTQDEVTTALRAAASVVPGQRLWVNPDCGLKTRGYPEVEASLRHLVVAAAAVRSS</sequence>
<proteinExistence type="predicted"/>
<evidence type="ECO:0000259" key="4">
    <source>
        <dbReference type="Pfam" id="PF01717"/>
    </source>
</evidence>
<evidence type="ECO:0000313" key="5">
    <source>
        <dbReference type="EMBL" id="GAA0220522.1"/>
    </source>
</evidence>
<dbReference type="SUPFAM" id="SSF51726">
    <property type="entry name" value="UROD/MetE-like"/>
    <property type="match status" value="1"/>
</dbReference>
<dbReference type="EMBL" id="BAAAGX010000002">
    <property type="protein sequence ID" value="GAA0220522.1"/>
    <property type="molecule type" value="Genomic_DNA"/>
</dbReference>
<reference evidence="6" key="1">
    <citation type="journal article" date="2019" name="Int. J. Syst. Evol. Microbiol.">
        <title>The Global Catalogue of Microorganisms (GCM) 10K type strain sequencing project: providing services to taxonomists for standard genome sequencing and annotation.</title>
        <authorList>
            <consortium name="The Broad Institute Genomics Platform"/>
            <consortium name="The Broad Institute Genome Sequencing Center for Infectious Disease"/>
            <person name="Wu L."/>
            <person name="Ma J."/>
        </authorList>
    </citation>
    <scope>NUCLEOTIDE SEQUENCE [LARGE SCALE GENOMIC DNA]</scope>
    <source>
        <strain evidence="6">JCM 10425</strain>
    </source>
</reference>
<dbReference type="Proteomes" id="UP001500967">
    <property type="component" value="Unassembled WGS sequence"/>
</dbReference>
<dbReference type="InterPro" id="IPR002629">
    <property type="entry name" value="Met_Synth_C/arc"/>
</dbReference>
<evidence type="ECO:0000256" key="1">
    <source>
        <dbReference type="ARBA" id="ARBA00001947"/>
    </source>
</evidence>
<evidence type="ECO:0000313" key="6">
    <source>
        <dbReference type="Proteomes" id="UP001500967"/>
    </source>
</evidence>